<dbReference type="Proteomes" id="UP000183461">
    <property type="component" value="Unassembled WGS sequence"/>
</dbReference>
<reference evidence="2 3" key="1">
    <citation type="submission" date="2016-11" db="EMBL/GenBank/DDBJ databases">
        <authorList>
            <person name="Jaros S."/>
            <person name="Januszkiewicz K."/>
            <person name="Wedrychowicz H."/>
        </authorList>
    </citation>
    <scope>NUCLEOTIDE SEQUENCE [LARGE SCALE GENOMIC DNA]</scope>
    <source>
        <strain evidence="2 3">YL228</strain>
    </source>
</reference>
<protein>
    <recommendedName>
        <fullName evidence="1">FAD-dependent protein C-terminal domain-containing protein</fullName>
    </recommendedName>
</protein>
<accession>A0A1K1Q3X7</accession>
<dbReference type="InterPro" id="IPR028348">
    <property type="entry name" value="FAD-binding_protein"/>
</dbReference>
<dbReference type="EMBL" id="FPIP01000013">
    <property type="protein sequence ID" value="SFW54393.1"/>
    <property type="molecule type" value="Genomic_DNA"/>
</dbReference>
<organism evidence="2 3">
    <name type="scientific">Ruminococcus flavefaciens</name>
    <dbReference type="NCBI Taxonomy" id="1265"/>
    <lineage>
        <taxon>Bacteria</taxon>
        <taxon>Bacillati</taxon>
        <taxon>Bacillota</taxon>
        <taxon>Clostridia</taxon>
        <taxon>Eubacteriales</taxon>
        <taxon>Oscillospiraceae</taxon>
        <taxon>Ruminococcus</taxon>
    </lineage>
</organism>
<evidence type="ECO:0000313" key="3">
    <source>
        <dbReference type="Proteomes" id="UP000183461"/>
    </source>
</evidence>
<dbReference type="SUPFAM" id="SSF51905">
    <property type="entry name" value="FAD/NAD(P)-binding domain"/>
    <property type="match status" value="1"/>
</dbReference>
<evidence type="ECO:0000313" key="2">
    <source>
        <dbReference type="EMBL" id="SFW54393.1"/>
    </source>
</evidence>
<dbReference type="PANTHER" id="PTHR42842">
    <property type="entry name" value="FAD/NAD(P)-BINDING OXIDOREDUCTASE"/>
    <property type="match status" value="1"/>
</dbReference>
<dbReference type="PRINTS" id="PR00419">
    <property type="entry name" value="ADXRDTASE"/>
</dbReference>
<proteinExistence type="predicted"/>
<gene>
    <name evidence="2" type="ORF">SAMN02910280_0356</name>
</gene>
<dbReference type="InterPro" id="IPR049516">
    <property type="entry name" value="FAD-depend_C"/>
</dbReference>
<dbReference type="PIRSF" id="PIRSF038984">
    <property type="entry name" value="FAD_binding_protein"/>
    <property type="match status" value="1"/>
</dbReference>
<dbReference type="Gene3D" id="3.30.70.2700">
    <property type="match status" value="1"/>
</dbReference>
<dbReference type="RefSeq" id="WP_072301391.1">
    <property type="nucleotide sequence ID" value="NZ_FPIP01000013.1"/>
</dbReference>
<evidence type="ECO:0000259" key="1">
    <source>
        <dbReference type="Pfam" id="PF21688"/>
    </source>
</evidence>
<feature type="domain" description="FAD-dependent protein C-terminal" evidence="1">
    <location>
        <begin position="280"/>
        <end position="476"/>
    </location>
</feature>
<dbReference type="PANTHER" id="PTHR42842:SF3">
    <property type="entry name" value="FAD_NAD(P)-BINDING OXIDOREDUCTASE FAMILY PROTEIN"/>
    <property type="match status" value="1"/>
</dbReference>
<name>A0A1K1Q3X7_RUMFL</name>
<dbReference type="Gene3D" id="3.50.50.60">
    <property type="entry name" value="FAD/NAD(P)-binding domain"/>
    <property type="match status" value="2"/>
</dbReference>
<sequence length="528" mass="57102">MIRVGGIRVSLDTDFSRLEDICAKKLKIDRSRLISVSLAKKSVDARKKSDVHFLISLDIEAKGEEKLLKTLKNAVKYKKPEYNIPAAKNAAYRPVIVGFGPAGMFAALVLAMAGAKPIVLERGGDVDSRVKAVEEFQSGGKLDTECNVQFGEGGAGTFSDGKLTTGIKDKRIGWILERLVEFGAPEEILYLAKPHIGTDKLRGAVKALRERVISLGGEVIFNAKFCGFEAENGSISAVKYTKEGQICTIDTKSVILATGHSAMDVFELLYNEKIELSQKSFSVGVRAEHLRTDIDKAMYGNFAGHKALKAADYKLAVHLPNGRTLYTFCMCPGGYVVAASSEEGRLAVNGMSCFARDAENSNSALLVNVGPGDYGSDHPLAGMWFQRDLEEKAFRAGGSDYHAPAAVLRDFMEGRVSEKLGRVKPSFRPDVKFAAPEEYLPDYVCESLRMGITEMGKKIQGFDDGDTLLTGIESRSSSPVRINRGEDMQSLSLKGLYPCGEGAGYAGGIVSAAVDGMKCAESLLEAIV</sequence>
<dbReference type="Pfam" id="PF21688">
    <property type="entry name" value="FAD-depend_C"/>
    <property type="match status" value="1"/>
</dbReference>
<dbReference type="AlphaFoldDB" id="A0A1K1Q3X7"/>
<dbReference type="InterPro" id="IPR036188">
    <property type="entry name" value="FAD/NAD-bd_sf"/>
</dbReference>